<reference evidence="1 2" key="1">
    <citation type="journal article" date="2018" name="Nat. Biotechnol.">
        <title>A standardized bacterial taxonomy based on genome phylogeny substantially revises the tree of life.</title>
        <authorList>
            <person name="Parks D.H."/>
            <person name="Chuvochina M."/>
            <person name="Waite D.W."/>
            <person name="Rinke C."/>
            <person name="Skarshewski A."/>
            <person name="Chaumeil P.A."/>
            <person name="Hugenholtz P."/>
        </authorList>
    </citation>
    <scope>NUCLEOTIDE SEQUENCE [LARGE SCALE GENOMIC DNA]</scope>
    <source>
        <strain evidence="1">UBA8844</strain>
    </source>
</reference>
<comment type="caution">
    <text evidence="1">The sequence shown here is derived from an EMBL/GenBank/DDBJ whole genome shotgun (WGS) entry which is preliminary data.</text>
</comment>
<proteinExistence type="predicted"/>
<sequence>MAKPKLRPRRDAMVPSPYQEARDELFQQIMQCGVIGCHPEDQKEWFDATMVYLSNRYPELKAPEFTELRTLGERFAQPTKKQTQEAAAV</sequence>
<protein>
    <submittedName>
        <fullName evidence="1">Uncharacterized protein</fullName>
    </submittedName>
</protein>
<evidence type="ECO:0000313" key="1">
    <source>
        <dbReference type="EMBL" id="HCT58345.1"/>
    </source>
</evidence>
<accession>A0A3D4VB51</accession>
<dbReference type="AlphaFoldDB" id="A0A3D4VB51"/>
<evidence type="ECO:0000313" key="2">
    <source>
        <dbReference type="Proteomes" id="UP000264071"/>
    </source>
</evidence>
<organism evidence="1 2">
    <name type="scientific">Gemmatimonas aurantiaca</name>
    <dbReference type="NCBI Taxonomy" id="173480"/>
    <lineage>
        <taxon>Bacteria</taxon>
        <taxon>Pseudomonadati</taxon>
        <taxon>Gemmatimonadota</taxon>
        <taxon>Gemmatimonadia</taxon>
        <taxon>Gemmatimonadales</taxon>
        <taxon>Gemmatimonadaceae</taxon>
        <taxon>Gemmatimonas</taxon>
    </lineage>
</organism>
<gene>
    <name evidence="1" type="ORF">DGD08_14165</name>
</gene>
<name>A0A3D4VB51_9BACT</name>
<dbReference type="EMBL" id="DPIY01000010">
    <property type="protein sequence ID" value="HCT58345.1"/>
    <property type="molecule type" value="Genomic_DNA"/>
</dbReference>
<dbReference type="Proteomes" id="UP000264071">
    <property type="component" value="Unassembled WGS sequence"/>
</dbReference>